<keyword evidence="1" id="KW-1133">Transmembrane helix</keyword>
<dbReference type="Proteomes" id="UP000680206">
    <property type="component" value="Unassembled WGS sequence"/>
</dbReference>
<evidence type="ECO:0000256" key="1">
    <source>
        <dbReference type="SAM" id="Phobius"/>
    </source>
</evidence>
<name>A0ABS3RUK6_9ACTN</name>
<proteinExistence type="predicted"/>
<accession>A0ABS3RUK6</accession>
<dbReference type="InterPro" id="IPR049920">
    <property type="entry name" value="IK1_05631-like"/>
</dbReference>
<dbReference type="EMBL" id="JAGEPF010000011">
    <property type="protein sequence ID" value="MBO2459700.1"/>
    <property type="molecule type" value="Genomic_DNA"/>
</dbReference>
<keyword evidence="3" id="KW-1185">Reference proteome</keyword>
<feature type="transmembrane region" description="Helical" evidence="1">
    <location>
        <begin position="175"/>
        <end position="197"/>
    </location>
</feature>
<protein>
    <submittedName>
        <fullName evidence="2">Uncharacterized protein</fullName>
    </submittedName>
</protein>
<comment type="caution">
    <text evidence="2">The sequence shown here is derived from an EMBL/GenBank/DDBJ whole genome shotgun (WGS) entry which is preliminary data.</text>
</comment>
<reference evidence="2 3" key="1">
    <citation type="submission" date="2021-03" db="EMBL/GenBank/DDBJ databases">
        <title>Actinomadura violae sp. nov., isolated from lichen in Thailand.</title>
        <authorList>
            <person name="Kanchanasin P."/>
            <person name="Saeng-In P."/>
            <person name="Phongsopitanun W."/>
            <person name="Yuki M."/>
            <person name="Kudo T."/>
            <person name="Ohkuma M."/>
            <person name="Tanasupawat S."/>
        </authorList>
    </citation>
    <scope>NUCLEOTIDE SEQUENCE [LARGE SCALE GENOMIC DNA]</scope>
    <source>
        <strain evidence="2 3">LCR2-06</strain>
    </source>
</reference>
<gene>
    <name evidence="2" type="ORF">J4709_19160</name>
</gene>
<dbReference type="RefSeq" id="WP_208242579.1">
    <property type="nucleotide sequence ID" value="NZ_JAGEPF010000011.1"/>
</dbReference>
<feature type="transmembrane region" description="Helical" evidence="1">
    <location>
        <begin position="46"/>
        <end position="65"/>
    </location>
</feature>
<dbReference type="Pfam" id="PF18159">
    <property type="entry name" value="S_4TM"/>
    <property type="match status" value="1"/>
</dbReference>
<keyword evidence="1" id="KW-0472">Membrane</keyword>
<sequence>MAAQTTHPVPHGASLRIDRRQDRSRHLRRLLAYSDLYHRAQWRRRYRVAGTLLVAAVAPVAVLVFPAAGEMLAVVGAAWLMVSRTALAWLEERAVYRAAAVQELYETELFELPWNTALAGARPAPEEVASAAARIRRPDRYRGWFGIEVRDVPWPGDVLLCQRQSMVWSLRDHRAYSAALLAAGLGWFTVGMALALYRDLSLADYLVRLFLPVCPALLDCVELAGAHRRHAGRREEALQEMQDLWDAHRGDPAGLDPGDCRRVQDVAYLLRRDGPKIPGIFYRLRRGASERSTAEGAAALVDGLETT</sequence>
<organism evidence="2 3">
    <name type="scientific">Actinomadura violacea</name>
    <dbReference type="NCBI Taxonomy" id="2819934"/>
    <lineage>
        <taxon>Bacteria</taxon>
        <taxon>Bacillati</taxon>
        <taxon>Actinomycetota</taxon>
        <taxon>Actinomycetes</taxon>
        <taxon>Streptosporangiales</taxon>
        <taxon>Thermomonosporaceae</taxon>
        <taxon>Actinomadura</taxon>
    </lineage>
</organism>
<feature type="transmembrane region" description="Helical" evidence="1">
    <location>
        <begin position="71"/>
        <end position="90"/>
    </location>
</feature>
<evidence type="ECO:0000313" key="3">
    <source>
        <dbReference type="Proteomes" id="UP000680206"/>
    </source>
</evidence>
<evidence type="ECO:0000313" key="2">
    <source>
        <dbReference type="EMBL" id="MBO2459700.1"/>
    </source>
</evidence>
<keyword evidence="1" id="KW-0812">Transmembrane</keyword>